<proteinExistence type="predicted"/>
<gene>
    <name evidence="2" type="ORF">HNR13_002486</name>
</gene>
<keyword evidence="1" id="KW-0732">Signal</keyword>
<dbReference type="AlphaFoldDB" id="A0A853CV66"/>
<dbReference type="PROSITE" id="PS51318">
    <property type="entry name" value="TAT"/>
    <property type="match status" value="1"/>
</dbReference>
<evidence type="ECO:0000313" key="2">
    <source>
        <dbReference type="EMBL" id="NYJ24199.1"/>
    </source>
</evidence>
<comment type="caution">
    <text evidence="2">The sequence shown here is derived from an EMBL/GenBank/DDBJ whole genome shotgun (WGS) entry which is preliminary data.</text>
</comment>
<organism evidence="2 3">
    <name type="scientific">Leifsonia shinshuensis</name>
    <dbReference type="NCBI Taxonomy" id="150026"/>
    <lineage>
        <taxon>Bacteria</taxon>
        <taxon>Bacillati</taxon>
        <taxon>Actinomycetota</taxon>
        <taxon>Actinomycetes</taxon>
        <taxon>Micrococcales</taxon>
        <taxon>Microbacteriaceae</taxon>
        <taxon>Leifsonia</taxon>
    </lineage>
</organism>
<name>A0A853CV66_9MICO</name>
<evidence type="ECO:0000256" key="1">
    <source>
        <dbReference type="SAM" id="SignalP"/>
    </source>
</evidence>
<evidence type="ECO:0000313" key="3">
    <source>
        <dbReference type="Proteomes" id="UP000578352"/>
    </source>
</evidence>
<sequence length="209" mass="20673">MSGRRRLIPGVAGRRGALAATGLLAVSVALALSAVQTTSAAFTDQSAPGLGTGGAVGGGYNIAFLDSGGAVQEGDPTPFALDTSGSGTIAVDASAGVDMRVVTTTAATGPVRLTLYNAYAGSRPADPGGTGPGADPYDYALYTISVDGAVVQTAATAAAIDSSPPVITGWTQSVPKTIQVQVSLPHAVGNAYVFNRTLVLGVRFDGSTS</sequence>
<dbReference type="RefSeq" id="WP_179606169.1">
    <property type="nucleotide sequence ID" value="NZ_BAABEH010000001.1"/>
</dbReference>
<reference evidence="2 3" key="1">
    <citation type="submission" date="2020-07" db="EMBL/GenBank/DDBJ databases">
        <title>Sequencing the genomes of 1000 actinobacteria strains.</title>
        <authorList>
            <person name="Klenk H.-P."/>
        </authorList>
    </citation>
    <scope>NUCLEOTIDE SEQUENCE [LARGE SCALE GENOMIC DNA]</scope>
    <source>
        <strain evidence="2 3">DSM 15165</strain>
    </source>
</reference>
<dbReference type="Proteomes" id="UP000578352">
    <property type="component" value="Unassembled WGS sequence"/>
</dbReference>
<protein>
    <submittedName>
        <fullName evidence="2">Uncharacterized protein</fullName>
    </submittedName>
</protein>
<dbReference type="InterPro" id="IPR006311">
    <property type="entry name" value="TAT_signal"/>
</dbReference>
<accession>A0A853CV66</accession>
<dbReference type="EMBL" id="JACCFL010000001">
    <property type="protein sequence ID" value="NYJ24199.1"/>
    <property type="molecule type" value="Genomic_DNA"/>
</dbReference>
<feature type="chain" id="PRO_5038953244" evidence="1">
    <location>
        <begin position="32"/>
        <end position="209"/>
    </location>
</feature>
<feature type="signal peptide" evidence="1">
    <location>
        <begin position="1"/>
        <end position="31"/>
    </location>
</feature>